<dbReference type="EMBL" id="JADNRY010000312">
    <property type="protein sequence ID" value="KAF9059299.1"/>
    <property type="molecule type" value="Genomic_DNA"/>
</dbReference>
<proteinExistence type="predicted"/>
<feature type="compositionally biased region" description="Basic residues" evidence="1">
    <location>
        <begin position="1"/>
        <end position="12"/>
    </location>
</feature>
<feature type="region of interest" description="Disordered" evidence="1">
    <location>
        <begin position="488"/>
        <end position="574"/>
    </location>
</feature>
<dbReference type="AlphaFoldDB" id="A0A9P5TYK4"/>
<feature type="compositionally biased region" description="Low complexity" evidence="1">
    <location>
        <begin position="16"/>
        <end position="33"/>
    </location>
</feature>
<evidence type="ECO:0000256" key="1">
    <source>
        <dbReference type="SAM" id="MobiDB-lite"/>
    </source>
</evidence>
<feature type="compositionally biased region" description="Polar residues" evidence="1">
    <location>
        <begin position="119"/>
        <end position="132"/>
    </location>
</feature>
<evidence type="ECO:0000313" key="3">
    <source>
        <dbReference type="Proteomes" id="UP000772434"/>
    </source>
</evidence>
<keyword evidence="3" id="KW-1185">Reference proteome</keyword>
<feature type="region of interest" description="Disordered" evidence="1">
    <location>
        <begin position="1"/>
        <end position="76"/>
    </location>
</feature>
<protein>
    <submittedName>
        <fullName evidence="2">Uncharacterized protein</fullName>
    </submittedName>
</protein>
<dbReference type="OrthoDB" id="3131408at2759"/>
<name>A0A9P5TYK4_9AGAR</name>
<feature type="compositionally biased region" description="Polar residues" evidence="1">
    <location>
        <begin position="750"/>
        <end position="765"/>
    </location>
</feature>
<reference evidence="2" key="1">
    <citation type="submission" date="2020-11" db="EMBL/GenBank/DDBJ databases">
        <authorList>
            <consortium name="DOE Joint Genome Institute"/>
            <person name="Ahrendt S."/>
            <person name="Riley R."/>
            <person name="Andreopoulos W."/>
            <person name="Labutti K."/>
            <person name="Pangilinan J."/>
            <person name="Ruiz-Duenas F.J."/>
            <person name="Barrasa J.M."/>
            <person name="Sanchez-Garcia M."/>
            <person name="Camarero S."/>
            <person name="Miyauchi S."/>
            <person name="Serrano A."/>
            <person name="Linde D."/>
            <person name="Babiker R."/>
            <person name="Drula E."/>
            <person name="Ayuso-Fernandez I."/>
            <person name="Pacheco R."/>
            <person name="Padilla G."/>
            <person name="Ferreira P."/>
            <person name="Barriuso J."/>
            <person name="Kellner H."/>
            <person name="Castanera R."/>
            <person name="Alfaro M."/>
            <person name="Ramirez L."/>
            <person name="Pisabarro A.G."/>
            <person name="Kuo A."/>
            <person name="Tritt A."/>
            <person name="Lipzen A."/>
            <person name="He G."/>
            <person name="Yan M."/>
            <person name="Ng V."/>
            <person name="Cullen D."/>
            <person name="Martin F."/>
            <person name="Rosso M.-N."/>
            <person name="Henrissat B."/>
            <person name="Hibbett D."/>
            <person name="Martinez A.T."/>
            <person name="Grigoriev I.V."/>
        </authorList>
    </citation>
    <scope>NUCLEOTIDE SEQUENCE</scope>
    <source>
        <strain evidence="2">AH 40177</strain>
    </source>
</reference>
<dbReference type="Proteomes" id="UP000772434">
    <property type="component" value="Unassembled WGS sequence"/>
</dbReference>
<gene>
    <name evidence="2" type="ORF">BDP27DRAFT_1501697</name>
</gene>
<organism evidence="2 3">
    <name type="scientific">Rhodocollybia butyracea</name>
    <dbReference type="NCBI Taxonomy" id="206335"/>
    <lineage>
        <taxon>Eukaryota</taxon>
        <taxon>Fungi</taxon>
        <taxon>Dikarya</taxon>
        <taxon>Basidiomycota</taxon>
        <taxon>Agaricomycotina</taxon>
        <taxon>Agaricomycetes</taxon>
        <taxon>Agaricomycetidae</taxon>
        <taxon>Agaricales</taxon>
        <taxon>Marasmiineae</taxon>
        <taxon>Omphalotaceae</taxon>
        <taxon>Rhodocollybia</taxon>
    </lineage>
</organism>
<accession>A0A9P5TYK4</accession>
<feature type="compositionally biased region" description="Polar residues" evidence="1">
    <location>
        <begin position="488"/>
        <end position="497"/>
    </location>
</feature>
<feature type="compositionally biased region" description="Polar residues" evidence="1">
    <location>
        <begin position="708"/>
        <end position="731"/>
    </location>
</feature>
<feature type="region of interest" description="Disordered" evidence="1">
    <location>
        <begin position="119"/>
        <end position="138"/>
    </location>
</feature>
<comment type="caution">
    <text evidence="2">The sequence shown here is derived from an EMBL/GenBank/DDBJ whole genome shotgun (WGS) entry which is preliminary data.</text>
</comment>
<evidence type="ECO:0000313" key="2">
    <source>
        <dbReference type="EMBL" id="KAF9059299.1"/>
    </source>
</evidence>
<sequence>MTKNSKRNRKGKNKDTSAPSSSSAPAQETSSTSFDDTPTEILPGNFALFNPPPEPGDNPMTPGISYTPPQYPPAHGTTLVPTPVTENVPQIRFNFPPTSTRTQLSPVTEEVITPGAQQRIPTPRDATTSPAQPTFHHGSQDWRINYTADYSRQHRVLSPPMTANGMPMVLPTASSQTMLNLEDLIRIQRVTTTGILAVLHYLFHEMGIRVQPTVTFDDLRQRFFALVSTQFDEVLANATTRSFLESVTNYNDVLWMYNLLLDPTVLRRATHNEQHTPIPSGYPLVGDGTRNLDTMNPEARALYEMAIDARNRREPSLTEYSPIFETRIYLEQRARTVTIPPTTTGTVNIRRERLRVLTATSAMVMPNPARETREHHVEFGHTQYLFTPIWSDADQERAMASIREDNASHLSSSRDRYLYWIARSDRFMLGMPHVTHELAIQGENLFENARRYARDPTTYLDTRAIRVVSNILDNSATTAGLNRNTLTITSQSATVNRAQDRPLSPPKPPSRPASGQAPTSPRILQGGVPPRDQARLSEWTARAGNMELQRPKTTSPPIPYATKPKSPPLESTPAQSTLPVHFMSDQNPFASGSNSAHSLGQAATTLSGQGQTAWDFGFHRQEPPHQIPLEPPVIATATTQSRPGFWEQYATTASMYNLPVPVPYEQQQSVQPPRIAVQQSLHQPPVVMHNPQQYFQQPIPTPQSFVPSTFAYSGQGVSPRSQQPRTHTMNLHSMPDTRATGFLPRESRNIAPQTPRSPPRQQGTAAPQRATGEEDRQEGRTRGGGHDPDDGETATVAITTTTMKMRHQCRRQGSRIDYRQEEASKALQNLLDPQEENHLHTWRIPQTIRHMSTTHQINGFR</sequence>
<feature type="region of interest" description="Disordered" evidence="1">
    <location>
        <begin position="708"/>
        <end position="793"/>
    </location>
</feature>
<feature type="compositionally biased region" description="Basic and acidic residues" evidence="1">
    <location>
        <begin position="771"/>
        <end position="788"/>
    </location>
</feature>